<dbReference type="InterPro" id="IPR044538">
    <property type="entry name" value="Vta1-like"/>
</dbReference>
<dbReference type="AlphaFoldDB" id="A0A3N4IL43"/>
<dbReference type="InterPro" id="IPR041212">
    <property type="entry name" value="Vta1_C"/>
</dbReference>
<evidence type="ECO:0000256" key="3">
    <source>
        <dbReference type="ARBA" id="ARBA00007895"/>
    </source>
</evidence>
<dbReference type="STRING" id="1160509.A0A3N4IL43"/>
<keyword evidence="8" id="KW-0472">Membrane</keyword>
<dbReference type="Pfam" id="PF18097">
    <property type="entry name" value="Vta1_C"/>
    <property type="match status" value="1"/>
</dbReference>
<evidence type="ECO:0000256" key="4">
    <source>
        <dbReference type="ARBA" id="ARBA00022448"/>
    </source>
</evidence>
<evidence type="ECO:0000256" key="7">
    <source>
        <dbReference type="ARBA" id="ARBA00022927"/>
    </source>
</evidence>
<comment type="similarity">
    <text evidence="3">Belongs to the VTA1 family.</text>
</comment>
<protein>
    <submittedName>
        <fullName evidence="12">DUF605-domain-containing protein</fullName>
    </submittedName>
</protein>
<name>A0A3N4IL43_ASCIM</name>
<feature type="domain" description="Vta1/callose synthase N-terminal" evidence="10">
    <location>
        <begin position="12"/>
        <end position="153"/>
    </location>
</feature>
<keyword evidence="13" id="KW-1185">Reference proteome</keyword>
<feature type="domain" description="Vta1 C-terminal" evidence="11">
    <location>
        <begin position="408"/>
        <end position="444"/>
    </location>
</feature>
<evidence type="ECO:0000256" key="8">
    <source>
        <dbReference type="ARBA" id="ARBA00023136"/>
    </source>
</evidence>
<evidence type="ECO:0000313" key="13">
    <source>
        <dbReference type="Proteomes" id="UP000275078"/>
    </source>
</evidence>
<dbReference type="GO" id="GO:0010008">
    <property type="term" value="C:endosome membrane"/>
    <property type="evidence" value="ECO:0007669"/>
    <property type="project" value="UniProtKB-SubCell"/>
</dbReference>
<evidence type="ECO:0000256" key="6">
    <source>
        <dbReference type="ARBA" id="ARBA00022753"/>
    </source>
</evidence>
<reference evidence="12 13" key="1">
    <citation type="journal article" date="2018" name="Nat. Ecol. Evol.">
        <title>Pezizomycetes genomes reveal the molecular basis of ectomycorrhizal truffle lifestyle.</title>
        <authorList>
            <person name="Murat C."/>
            <person name="Payen T."/>
            <person name="Noel B."/>
            <person name="Kuo A."/>
            <person name="Morin E."/>
            <person name="Chen J."/>
            <person name="Kohler A."/>
            <person name="Krizsan K."/>
            <person name="Balestrini R."/>
            <person name="Da Silva C."/>
            <person name="Montanini B."/>
            <person name="Hainaut M."/>
            <person name="Levati E."/>
            <person name="Barry K.W."/>
            <person name="Belfiori B."/>
            <person name="Cichocki N."/>
            <person name="Clum A."/>
            <person name="Dockter R.B."/>
            <person name="Fauchery L."/>
            <person name="Guy J."/>
            <person name="Iotti M."/>
            <person name="Le Tacon F."/>
            <person name="Lindquist E.A."/>
            <person name="Lipzen A."/>
            <person name="Malagnac F."/>
            <person name="Mello A."/>
            <person name="Molinier V."/>
            <person name="Miyauchi S."/>
            <person name="Poulain J."/>
            <person name="Riccioni C."/>
            <person name="Rubini A."/>
            <person name="Sitrit Y."/>
            <person name="Splivallo R."/>
            <person name="Traeger S."/>
            <person name="Wang M."/>
            <person name="Zifcakova L."/>
            <person name="Wipf D."/>
            <person name="Zambonelli A."/>
            <person name="Paolocci F."/>
            <person name="Nowrousian M."/>
            <person name="Ottonello S."/>
            <person name="Baldrian P."/>
            <person name="Spatafora J.W."/>
            <person name="Henrissat B."/>
            <person name="Nagy L.G."/>
            <person name="Aury J.M."/>
            <person name="Wincker P."/>
            <person name="Grigoriev I.V."/>
            <person name="Bonfante P."/>
            <person name="Martin F.M."/>
        </authorList>
    </citation>
    <scope>NUCLEOTIDE SEQUENCE [LARGE SCALE GENOMIC DNA]</scope>
    <source>
        <strain evidence="12 13">RN42</strain>
    </source>
</reference>
<dbReference type="Pfam" id="PF04652">
    <property type="entry name" value="Vta1"/>
    <property type="match status" value="1"/>
</dbReference>
<dbReference type="PRINTS" id="PR01217">
    <property type="entry name" value="PRICHEXTENSN"/>
</dbReference>
<dbReference type="Gene3D" id="1.20.5.420">
    <property type="entry name" value="Immunoglobulin FC, subunit C"/>
    <property type="match status" value="1"/>
</dbReference>
<accession>A0A3N4IL43</accession>
<feature type="region of interest" description="Disordered" evidence="9">
    <location>
        <begin position="155"/>
        <end position="396"/>
    </location>
</feature>
<dbReference type="InterPro" id="IPR039431">
    <property type="entry name" value="Vta1/CALS_N"/>
</dbReference>
<organism evidence="12 13">
    <name type="scientific">Ascobolus immersus RN42</name>
    <dbReference type="NCBI Taxonomy" id="1160509"/>
    <lineage>
        <taxon>Eukaryota</taxon>
        <taxon>Fungi</taxon>
        <taxon>Dikarya</taxon>
        <taxon>Ascomycota</taxon>
        <taxon>Pezizomycotina</taxon>
        <taxon>Pezizomycetes</taxon>
        <taxon>Pezizales</taxon>
        <taxon>Ascobolaceae</taxon>
        <taxon>Ascobolus</taxon>
    </lineage>
</organism>
<evidence type="ECO:0000256" key="1">
    <source>
        <dbReference type="ARBA" id="ARBA00004481"/>
    </source>
</evidence>
<keyword evidence="5" id="KW-0963">Cytoplasm</keyword>
<feature type="compositionally biased region" description="Polar residues" evidence="9">
    <location>
        <begin position="323"/>
        <end position="341"/>
    </location>
</feature>
<dbReference type="PANTHER" id="PTHR46009">
    <property type="entry name" value="VACUOLAR PROTEIN SORTING-ASSOCIATED PROTEIN VTA1 HOMOLOG"/>
    <property type="match status" value="1"/>
</dbReference>
<evidence type="ECO:0000256" key="5">
    <source>
        <dbReference type="ARBA" id="ARBA00022490"/>
    </source>
</evidence>
<dbReference type="InterPro" id="IPR023175">
    <property type="entry name" value="Vta1/CALS_N_sf"/>
</dbReference>
<keyword evidence="4" id="KW-0813">Transport</keyword>
<proteinExistence type="inferred from homology"/>
<dbReference type="EMBL" id="ML119648">
    <property type="protein sequence ID" value="RPA86862.1"/>
    <property type="molecule type" value="Genomic_DNA"/>
</dbReference>
<evidence type="ECO:0000256" key="2">
    <source>
        <dbReference type="ARBA" id="ARBA00004496"/>
    </source>
</evidence>
<evidence type="ECO:0000259" key="10">
    <source>
        <dbReference type="Pfam" id="PF04652"/>
    </source>
</evidence>
<evidence type="ECO:0000256" key="9">
    <source>
        <dbReference type="SAM" id="MobiDB-lite"/>
    </source>
</evidence>
<keyword evidence="7" id="KW-0653">Protein transport</keyword>
<feature type="compositionally biased region" description="Low complexity" evidence="9">
    <location>
        <begin position="366"/>
        <end position="378"/>
    </location>
</feature>
<gene>
    <name evidence="12" type="ORF">BJ508DRAFT_411032</name>
</gene>
<feature type="compositionally biased region" description="Pro residues" evidence="9">
    <location>
        <begin position="260"/>
        <end position="269"/>
    </location>
</feature>
<dbReference type="GO" id="GO:0015031">
    <property type="term" value="P:protein transport"/>
    <property type="evidence" value="ECO:0007669"/>
    <property type="project" value="UniProtKB-KW"/>
</dbReference>
<evidence type="ECO:0000313" key="12">
    <source>
        <dbReference type="EMBL" id="RPA86862.1"/>
    </source>
</evidence>
<dbReference type="Gene3D" id="1.25.40.270">
    <property type="entry name" value="Vacuolar protein sorting-associated protein vta1"/>
    <property type="match status" value="1"/>
</dbReference>
<keyword evidence="6" id="KW-0967">Endosome</keyword>
<sequence length="446" mass="48871">MVQKPPLKLKLVAPYILRGIELENINPIIAYYCFYHAVEQIITHHLQEQDAECRKYTIELMENLEQRKAALGDETAITDKMAGEAYVENFADGVFRNAENALNARKATRKTAETFRSAALFLQLLKFFGDLDPEVQSKIKFAKFQATRILKALAAGEDPNLPEEKPKEEEDGDLPAFEDGQAWNPPPLEKLGLVGNYGQPASSEDVVRMDDRSSPAPLRPPQPYVEDAPDNSAVSPASMHYEPSRSESRPVSQHSQQPPAFVPSPPSPPVIDLATAFPTQSAIPSQPPSSFSLPSGITSAGAPSFHQHFSPPPSAPHDPSYNPYFQSPHSQNPPSYSSTPSQPEPSAPQDYYRQTPSAPSAPVFTPQPQSAQPSQAPPRFEQHQHTNNVYAAPTGRDNLIVPSDDTAEIIAKAQKHAKWAISALNYDDVETAVKELRGALKLLGAS</sequence>
<evidence type="ECO:0000259" key="11">
    <source>
        <dbReference type="Pfam" id="PF18097"/>
    </source>
</evidence>
<comment type="subcellular location">
    <subcellularLocation>
        <location evidence="2">Cytoplasm</location>
    </subcellularLocation>
    <subcellularLocation>
        <location evidence="1">Endosome membrane</location>
        <topology evidence="1">Peripheral membrane protein</topology>
    </subcellularLocation>
</comment>
<dbReference type="OrthoDB" id="391137at2759"/>
<dbReference type="PANTHER" id="PTHR46009:SF1">
    <property type="entry name" value="VACUOLAR PROTEIN SORTING-ASSOCIATED PROTEIN VTA1 HOMOLOG"/>
    <property type="match status" value="1"/>
</dbReference>
<dbReference type="GO" id="GO:0032511">
    <property type="term" value="P:late endosome to vacuole transport via multivesicular body sorting pathway"/>
    <property type="evidence" value="ECO:0007669"/>
    <property type="project" value="InterPro"/>
</dbReference>
<dbReference type="GO" id="GO:0005771">
    <property type="term" value="C:multivesicular body"/>
    <property type="evidence" value="ECO:0007669"/>
    <property type="project" value="TreeGrafter"/>
</dbReference>
<dbReference type="Proteomes" id="UP000275078">
    <property type="component" value="Unassembled WGS sequence"/>
</dbReference>